<reference evidence="2 3" key="1">
    <citation type="journal article" date="2011" name="Curr. Microbiol.">
        <title>Luteibacter jiangsuensis sp. nov.: a methamidophos-degrading bacterium isolated from a methamidophos-manufacturing factory.</title>
        <authorList>
            <person name="Wang L."/>
            <person name="Wang G.L."/>
            <person name="Li S.P."/>
            <person name="Jiang J.D."/>
        </authorList>
    </citation>
    <scope>NUCLEOTIDE SEQUENCE [LARGE SCALE GENOMIC DNA]</scope>
    <source>
        <strain evidence="2 3">CGMCC 1.10133</strain>
    </source>
</reference>
<evidence type="ECO:0000313" key="2">
    <source>
        <dbReference type="EMBL" id="NID06835.1"/>
    </source>
</evidence>
<accession>A0ABX0Q8F0</accession>
<proteinExistence type="predicted"/>
<organism evidence="2 3">
    <name type="scientific">Luteibacter jiangsuensis</name>
    <dbReference type="NCBI Taxonomy" id="637577"/>
    <lineage>
        <taxon>Bacteria</taxon>
        <taxon>Pseudomonadati</taxon>
        <taxon>Pseudomonadota</taxon>
        <taxon>Gammaproteobacteria</taxon>
        <taxon>Lysobacterales</taxon>
        <taxon>Rhodanobacteraceae</taxon>
        <taxon>Luteibacter</taxon>
    </lineage>
</organism>
<comment type="caution">
    <text evidence="2">The sequence shown here is derived from an EMBL/GenBank/DDBJ whole genome shotgun (WGS) entry which is preliminary data.</text>
</comment>
<dbReference type="RefSeq" id="WP_167129495.1">
    <property type="nucleotide sequence ID" value="NZ_JAAQQR010000011.1"/>
</dbReference>
<dbReference type="NCBIfam" id="NF047637">
    <property type="entry name" value="lipo_CC0125"/>
    <property type="match status" value="1"/>
</dbReference>
<dbReference type="Proteomes" id="UP001429601">
    <property type="component" value="Unassembled WGS sequence"/>
</dbReference>
<sequence>MIKVALPLLATALLSACATSYQPKAWSGGFSETQLSPDTFMVNFAANAYTSPEQASDFAILRAADKSEALGCDHFAILNGAETATTGAVTVNTAAYGENTSVSTGGVFPMVKPNSKLMVRCFKGQPEGVQAFDVAFIQSSIRNKYRMKAYAVTR</sequence>
<name>A0ABX0Q8F0_9GAMM</name>
<feature type="chain" id="PRO_5047386217" description="Lipoprotein" evidence="1">
    <location>
        <begin position="19"/>
        <end position="154"/>
    </location>
</feature>
<evidence type="ECO:0000256" key="1">
    <source>
        <dbReference type="SAM" id="SignalP"/>
    </source>
</evidence>
<evidence type="ECO:0008006" key="4">
    <source>
        <dbReference type="Google" id="ProtNLM"/>
    </source>
</evidence>
<protein>
    <recommendedName>
        <fullName evidence="4">Lipoprotein</fullName>
    </recommendedName>
</protein>
<feature type="signal peptide" evidence="1">
    <location>
        <begin position="1"/>
        <end position="18"/>
    </location>
</feature>
<dbReference type="EMBL" id="JAAQQR010000011">
    <property type="protein sequence ID" value="NID06835.1"/>
    <property type="molecule type" value="Genomic_DNA"/>
</dbReference>
<keyword evidence="3" id="KW-1185">Reference proteome</keyword>
<dbReference type="PROSITE" id="PS51257">
    <property type="entry name" value="PROKAR_LIPOPROTEIN"/>
    <property type="match status" value="1"/>
</dbReference>
<gene>
    <name evidence="2" type="ORF">HBF26_18255</name>
</gene>
<keyword evidence="1" id="KW-0732">Signal</keyword>
<evidence type="ECO:0000313" key="3">
    <source>
        <dbReference type="Proteomes" id="UP001429601"/>
    </source>
</evidence>